<feature type="transmembrane region" description="Helical" evidence="1">
    <location>
        <begin position="181"/>
        <end position="199"/>
    </location>
</feature>
<feature type="transmembrane region" description="Helical" evidence="1">
    <location>
        <begin position="205"/>
        <end position="225"/>
    </location>
</feature>
<keyword evidence="1" id="KW-0472">Membrane</keyword>
<proteinExistence type="predicted"/>
<dbReference type="KEGG" id="izh:FEM41_09705"/>
<feature type="transmembrane region" description="Helical" evidence="1">
    <location>
        <begin position="112"/>
        <end position="136"/>
    </location>
</feature>
<dbReference type="RefSeq" id="WP_138095781.1">
    <property type="nucleotide sequence ID" value="NZ_CP040428.1"/>
</dbReference>
<reference evidence="2 3" key="1">
    <citation type="submission" date="2019-05" db="EMBL/GenBank/DDBJ databases">
        <title>Complete genome sequence of Izhakiella calystegiae KSNA2, an endophyte isolated from beach morning glory (Calystegia soldanella).</title>
        <authorList>
            <person name="Jiang L."/>
            <person name="Jeong J.C."/>
            <person name="Kim C.Y."/>
            <person name="Kim D.H."/>
            <person name="Kim S.W."/>
            <person name="Lee j."/>
        </authorList>
    </citation>
    <scope>NUCLEOTIDE SEQUENCE [LARGE SCALE GENOMIC DNA]</scope>
    <source>
        <strain evidence="2 3">KSNA2</strain>
    </source>
</reference>
<feature type="transmembrane region" description="Helical" evidence="1">
    <location>
        <begin position="6"/>
        <end position="23"/>
    </location>
</feature>
<feature type="transmembrane region" description="Helical" evidence="1">
    <location>
        <begin position="230"/>
        <end position="248"/>
    </location>
</feature>
<feature type="transmembrane region" description="Helical" evidence="1">
    <location>
        <begin position="268"/>
        <end position="285"/>
    </location>
</feature>
<protein>
    <recommendedName>
        <fullName evidence="4">MASE1 domain-containing protein</fullName>
    </recommendedName>
</protein>
<sequence length="412" mass="46069">MYFTLRWMLFCLLWGGMALLSLSNRDPWSFSTTTWLPGGLLLAVLMMSRLSLWPVWLVTTLLLHTLCGLYSGRPLILAALFALFDAFTLPLCALALRYITRCERSGGVREPLLALTSLIAIVFGSGLLLMLCLKVLGDDISLFHLVSWSLALLTSILAFWPLTDALNREGKALVAGGRRNILATVGMLMLLLMLFLPSWRHLSPMLYGFNPIWLIFTGVLLLALVLEPRVLGAVLLLQYLLVIGTTLYERGLFVGGDERPLSAIWNAQWYLLFCSWLGFTTNRFARHTRRLKNQLQQRARIDNALAPAAATALFRLYLTDRRLIWQTPPDAFFGDEYSVTTLSLLEARSVSPFDADLELWIAGGREEPFRTRIALLLDGAIVRCRMVLLGGDSRDEILGGLAVEVAHPRGGE</sequence>
<evidence type="ECO:0000256" key="1">
    <source>
        <dbReference type="SAM" id="Phobius"/>
    </source>
</evidence>
<keyword evidence="1" id="KW-1133">Transmembrane helix</keyword>
<dbReference type="OrthoDB" id="6504017at2"/>
<keyword evidence="3" id="KW-1185">Reference proteome</keyword>
<evidence type="ECO:0000313" key="3">
    <source>
        <dbReference type="Proteomes" id="UP000302163"/>
    </source>
</evidence>
<evidence type="ECO:0008006" key="4">
    <source>
        <dbReference type="Google" id="ProtNLM"/>
    </source>
</evidence>
<feature type="transmembrane region" description="Helical" evidence="1">
    <location>
        <begin position="76"/>
        <end position="100"/>
    </location>
</feature>
<name>A0A4P8YJU6_9ENTR</name>
<feature type="transmembrane region" description="Helical" evidence="1">
    <location>
        <begin position="142"/>
        <end position="160"/>
    </location>
</feature>
<dbReference type="AlphaFoldDB" id="A0A4P8YJU6"/>
<dbReference type="Proteomes" id="UP000302163">
    <property type="component" value="Chromosome"/>
</dbReference>
<accession>A0A4P8YJU6</accession>
<feature type="transmembrane region" description="Helical" evidence="1">
    <location>
        <begin position="35"/>
        <end position="56"/>
    </location>
</feature>
<organism evidence="2 3">
    <name type="scientific">Jejubacter calystegiae</name>
    <dbReference type="NCBI Taxonomy" id="2579935"/>
    <lineage>
        <taxon>Bacteria</taxon>
        <taxon>Pseudomonadati</taxon>
        <taxon>Pseudomonadota</taxon>
        <taxon>Gammaproteobacteria</taxon>
        <taxon>Enterobacterales</taxon>
        <taxon>Enterobacteriaceae</taxon>
        <taxon>Jejubacter</taxon>
    </lineage>
</organism>
<gene>
    <name evidence="2" type="ORF">FEM41_09705</name>
</gene>
<keyword evidence="1" id="KW-0812">Transmembrane</keyword>
<dbReference type="EMBL" id="CP040428">
    <property type="protein sequence ID" value="QCT19904.1"/>
    <property type="molecule type" value="Genomic_DNA"/>
</dbReference>
<evidence type="ECO:0000313" key="2">
    <source>
        <dbReference type="EMBL" id="QCT19904.1"/>
    </source>
</evidence>